<dbReference type="Pfam" id="PF01522">
    <property type="entry name" value="Polysacc_deac_1"/>
    <property type="match status" value="1"/>
</dbReference>
<comment type="cofactor">
    <cofactor evidence="1">
        <name>Co(2+)</name>
        <dbReference type="ChEBI" id="CHEBI:48828"/>
    </cofactor>
</comment>
<dbReference type="GO" id="GO:0000272">
    <property type="term" value="P:polysaccharide catabolic process"/>
    <property type="evidence" value="ECO:0007669"/>
    <property type="project" value="UniProtKB-KW"/>
</dbReference>
<dbReference type="SUPFAM" id="SSF88713">
    <property type="entry name" value="Glycoside hydrolase/deacetylase"/>
    <property type="match status" value="1"/>
</dbReference>
<proteinExistence type="predicted"/>
<comment type="subcellular location">
    <subcellularLocation>
        <location evidence="2">Cell membrane</location>
        <topology evidence="2">Lipid-anchor</topology>
        <topology evidence="2">GPI-anchor</topology>
    </subcellularLocation>
</comment>
<evidence type="ECO:0000313" key="13">
    <source>
        <dbReference type="EMBL" id="KPV76835.1"/>
    </source>
</evidence>
<evidence type="ECO:0000313" key="14">
    <source>
        <dbReference type="Proteomes" id="UP000053890"/>
    </source>
</evidence>
<evidence type="ECO:0000256" key="2">
    <source>
        <dbReference type="ARBA" id="ARBA00004609"/>
    </source>
</evidence>
<evidence type="ECO:0000256" key="7">
    <source>
        <dbReference type="ARBA" id="ARBA00023288"/>
    </source>
</evidence>
<dbReference type="GeneID" id="28973096"/>
<keyword evidence="4" id="KW-0146">Chitin degradation</keyword>
<dbReference type="PANTHER" id="PTHR10587:SF135">
    <property type="entry name" value="CHITIN DEACETYLASE 3"/>
    <property type="match status" value="1"/>
</dbReference>
<protein>
    <recommendedName>
        <fullName evidence="9">chitin deacetylase</fullName>
        <ecNumber evidence="9">3.5.1.41</ecNumber>
    </recommendedName>
</protein>
<evidence type="ECO:0000256" key="10">
    <source>
        <dbReference type="ARBA" id="ARBA00048494"/>
    </source>
</evidence>
<dbReference type="GO" id="GO:0004099">
    <property type="term" value="F:chitin deacetylase activity"/>
    <property type="evidence" value="ECO:0007669"/>
    <property type="project" value="UniProtKB-EC"/>
</dbReference>
<dbReference type="GO" id="GO:0098552">
    <property type="term" value="C:side of membrane"/>
    <property type="evidence" value="ECO:0007669"/>
    <property type="project" value="UniProtKB-KW"/>
</dbReference>
<dbReference type="OMA" id="NDWCLND"/>
<evidence type="ECO:0000256" key="11">
    <source>
        <dbReference type="SAM" id="MobiDB-lite"/>
    </source>
</evidence>
<dbReference type="GO" id="GO:0009272">
    <property type="term" value="P:fungal-type cell wall biogenesis"/>
    <property type="evidence" value="ECO:0007669"/>
    <property type="project" value="UniProtKB-ARBA"/>
</dbReference>
<evidence type="ECO:0000256" key="8">
    <source>
        <dbReference type="ARBA" id="ARBA00023326"/>
    </source>
</evidence>
<sequence>MLASLLFLAPLALASPLYKRQSNTYPEPLQRGPPPRQPWIDTYNAAKAAGKIPSFAPARLNSDGVPFYSGGVATDDKGVCSWSQAHCFGDNDIYDAPDGMYAINFDDGPVPASIPLYNFLEKENQTGTHFLIGTNVVDYPDAFKKVLDIGGHVAVHTWSHPYMTTMDDMQVLGELGWTAQAIFDHSNGIVPAFWRPPYGDADARVRAIAEEVFGLKLVGWNRDSNDWCLNDNPGSACAAYGLSGASDLEAELRGWQTGAKSPGCIGLEHETGSLIVNAFISTYPGIKQHGWDARCVPDLFNLDWYQNGKNNDGPFDTSFVIGSGPDSNSTSSASSATSSASSSASTASVSSSGSARASSSATVSSAGVAVPSKDAQASTDKDSGASALSRSSLAGSVAVVGLVAVAALA</sequence>
<dbReference type="RefSeq" id="XP_018272884.1">
    <property type="nucleotide sequence ID" value="XM_018412647.1"/>
</dbReference>
<comment type="catalytic activity">
    <reaction evidence="10">
        <text>[(1-&gt;4)-N-acetyl-beta-D-glucosaminyl](n) + n H2O = chitosan + n acetate</text>
        <dbReference type="Rhea" id="RHEA:10464"/>
        <dbReference type="Rhea" id="RHEA-COMP:9593"/>
        <dbReference type="Rhea" id="RHEA-COMP:9597"/>
        <dbReference type="ChEBI" id="CHEBI:15377"/>
        <dbReference type="ChEBI" id="CHEBI:17029"/>
        <dbReference type="ChEBI" id="CHEBI:30089"/>
        <dbReference type="ChEBI" id="CHEBI:57704"/>
        <dbReference type="EC" id="3.5.1.41"/>
    </reaction>
    <physiologicalReaction direction="left-to-right" evidence="10">
        <dbReference type="Rhea" id="RHEA:10465"/>
    </physiologicalReaction>
</comment>
<keyword evidence="7" id="KW-0449">Lipoprotein</keyword>
<dbReference type="EMBL" id="KQ474075">
    <property type="protein sequence ID" value="KPV76835.1"/>
    <property type="molecule type" value="Genomic_DNA"/>
</dbReference>
<dbReference type="InterPro" id="IPR011330">
    <property type="entry name" value="Glyco_hydro/deAcase_b/a-brl"/>
</dbReference>
<keyword evidence="3" id="KW-0325">Glycoprotein</keyword>
<dbReference type="AlphaFoldDB" id="A0A194S8N3"/>
<keyword evidence="5" id="KW-0119">Carbohydrate metabolism</keyword>
<keyword evidence="8" id="KW-0624">Polysaccharide degradation</keyword>
<evidence type="ECO:0000256" key="5">
    <source>
        <dbReference type="ARBA" id="ARBA00023277"/>
    </source>
</evidence>
<gene>
    <name evidence="13" type="ORF">RHOBADRAFT_24668</name>
</gene>
<evidence type="ECO:0000256" key="6">
    <source>
        <dbReference type="ARBA" id="ARBA00023285"/>
    </source>
</evidence>
<dbReference type="InterPro" id="IPR002509">
    <property type="entry name" value="NODB_dom"/>
</dbReference>
<feature type="domain" description="NodB homology" evidence="12">
    <location>
        <begin position="99"/>
        <end position="294"/>
    </location>
</feature>
<evidence type="ECO:0000256" key="4">
    <source>
        <dbReference type="ARBA" id="ARBA00023024"/>
    </source>
</evidence>
<dbReference type="PROSITE" id="PS51677">
    <property type="entry name" value="NODB"/>
    <property type="match status" value="1"/>
</dbReference>
<evidence type="ECO:0000256" key="1">
    <source>
        <dbReference type="ARBA" id="ARBA00001941"/>
    </source>
</evidence>
<feature type="region of interest" description="Disordered" evidence="11">
    <location>
        <begin position="316"/>
        <end position="387"/>
    </location>
</feature>
<evidence type="ECO:0000256" key="3">
    <source>
        <dbReference type="ARBA" id="ARBA00022622"/>
    </source>
</evidence>
<evidence type="ECO:0000256" key="9">
    <source>
        <dbReference type="ARBA" id="ARBA00024056"/>
    </source>
</evidence>
<keyword evidence="3" id="KW-0472">Membrane</keyword>
<dbReference type="GO" id="GO:0005886">
    <property type="term" value="C:plasma membrane"/>
    <property type="evidence" value="ECO:0007669"/>
    <property type="project" value="UniProtKB-SubCell"/>
</dbReference>
<dbReference type="OrthoDB" id="407355at2759"/>
<dbReference type="GO" id="GO:0006032">
    <property type="term" value="P:chitin catabolic process"/>
    <property type="evidence" value="ECO:0007669"/>
    <property type="project" value="UniProtKB-KW"/>
</dbReference>
<dbReference type="InterPro" id="IPR050248">
    <property type="entry name" value="Polysacc_deacetylase_ArnD"/>
</dbReference>
<name>A0A194S8N3_RHOGW</name>
<keyword evidence="6" id="KW-0170">Cobalt</keyword>
<dbReference type="EC" id="3.5.1.41" evidence="9"/>
<evidence type="ECO:0000259" key="12">
    <source>
        <dbReference type="PROSITE" id="PS51677"/>
    </source>
</evidence>
<feature type="compositionally biased region" description="Low complexity" evidence="11">
    <location>
        <begin position="322"/>
        <end position="372"/>
    </location>
</feature>
<dbReference type="Gene3D" id="3.20.20.370">
    <property type="entry name" value="Glycoside hydrolase/deacetylase"/>
    <property type="match status" value="1"/>
</dbReference>
<reference evidence="13 14" key="1">
    <citation type="journal article" date="2015" name="Front. Microbiol.">
        <title>Genome sequence of the plant growth promoting endophytic yeast Rhodotorula graminis WP1.</title>
        <authorList>
            <person name="Firrincieli A."/>
            <person name="Otillar R."/>
            <person name="Salamov A."/>
            <person name="Schmutz J."/>
            <person name="Khan Z."/>
            <person name="Redman R.S."/>
            <person name="Fleck N.D."/>
            <person name="Lindquist E."/>
            <person name="Grigoriev I.V."/>
            <person name="Doty S.L."/>
        </authorList>
    </citation>
    <scope>NUCLEOTIDE SEQUENCE [LARGE SCALE GENOMIC DNA]</scope>
    <source>
        <strain evidence="13 14">WP1</strain>
    </source>
</reference>
<dbReference type="PANTHER" id="PTHR10587">
    <property type="entry name" value="GLYCOSYL TRANSFERASE-RELATED"/>
    <property type="match status" value="1"/>
</dbReference>
<dbReference type="Proteomes" id="UP000053890">
    <property type="component" value="Unassembled WGS sequence"/>
</dbReference>
<organism evidence="13 14">
    <name type="scientific">Rhodotorula graminis (strain WP1)</name>
    <dbReference type="NCBI Taxonomy" id="578459"/>
    <lineage>
        <taxon>Eukaryota</taxon>
        <taxon>Fungi</taxon>
        <taxon>Dikarya</taxon>
        <taxon>Basidiomycota</taxon>
        <taxon>Pucciniomycotina</taxon>
        <taxon>Microbotryomycetes</taxon>
        <taxon>Sporidiobolales</taxon>
        <taxon>Sporidiobolaceae</taxon>
        <taxon>Rhodotorula</taxon>
    </lineage>
</organism>
<keyword evidence="14" id="KW-1185">Reference proteome</keyword>
<accession>A0A194S8N3</accession>
<keyword evidence="3" id="KW-0336">GPI-anchor</keyword>
<dbReference type="STRING" id="578459.A0A194S8N3"/>